<reference evidence="4" key="1">
    <citation type="submission" date="2022-01" db="EMBL/GenBank/DDBJ databases">
        <title>Novel bile acid biosynthetic pathways are enriched in the microbiome of centenarians.</title>
        <authorList>
            <person name="Sato Y."/>
            <person name="Atarashi K."/>
            <person name="Plichta R.D."/>
            <person name="Arai Y."/>
            <person name="Sasajima S."/>
            <person name="Kearney M.S."/>
            <person name="Suda W."/>
            <person name="Takeshita K."/>
            <person name="Sasaki T."/>
            <person name="Okamoto S."/>
            <person name="Skelly N.A."/>
            <person name="Okamura Y."/>
            <person name="Vlamakis H."/>
            <person name="Li Y."/>
            <person name="Tanoue T."/>
            <person name="Takei H."/>
            <person name="Nittono H."/>
            <person name="Narushima S."/>
            <person name="Irie J."/>
            <person name="Itoh H."/>
            <person name="Moriya K."/>
            <person name="Sugiura Y."/>
            <person name="Suematsu M."/>
            <person name="Moritoki N."/>
            <person name="Shibata S."/>
            <person name="Littman R.D."/>
            <person name="Fischbach A.M."/>
            <person name="Uwamino Y."/>
            <person name="Inoue T."/>
            <person name="Honda A."/>
            <person name="Hattori M."/>
            <person name="Murai T."/>
            <person name="Xavier J.R."/>
            <person name="Hirose N."/>
            <person name="Honda K."/>
        </authorList>
    </citation>
    <scope>NUCLEOTIDE SEQUENCE</scope>
    <source>
        <strain evidence="4">CE91-St16</strain>
    </source>
</reference>
<dbReference type="SMART" id="SM00089">
    <property type="entry name" value="PKD"/>
    <property type="match status" value="2"/>
</dbReference>
<dbReference type="InterPro" id="IPR000601">
    <property type="entry name" value="PKD_dom"/>
</dbReference>
<accession>A0AA37NZ95</accession>
<name>A0AA37NZ95_9BACT</name>
<dbReference type="PROSITE" id="PS51704">
    <property type="entry name" value="GP_PDE"/>
    <property type="match status" value="1"/>
</dbReference>
<feature type="chain" id="PRO_5041458211" description="Glycerophosphoryl diester phosphodiesterase" evidence="1">
    <location>
        <begin position="21"/>
        <end position="473"/>
    </location>
</feature>
<dbReference type="InterPro" id="IPR030395">
    <property type="entry name" value="GP_PDE_dom"/>
</dbReference>
<feature type="domain" description="PKD" evidence="2">
    <location>
        <begin position="151"/>
        <end position="202"/>
    </location>
</feature>
<dbReference type="AlphaFoldDB" id="A0AA37NZ95"/>
<evidence type="ECO:0000259" key="2">
    <source>
        <dbReference type="PROSITE" id="PS50093"/>
    </source>
</evidence>
<dbReference type="GO" id="GO:0006580">
    <property type="term" value="P:ethanolamine metabolic process"/>
    <property type="evidence" value="ECO:0007669"/>
    <property type="project" value="TreeGrafter"/>
</dbReference>
<dbReference type="InterPro" id="IPR017946">
    <property type="entry name" value="PLC-like_Pdiesterase_TIM-brl"/>
</dbReference>
<evidence type="ECO:0000313" key="4">
    <source>
        <dbReference type="EMBL" id="GKI18205.1"/>
    </source>
</evidence>
<dbReference type="PROSITE" id="PS50093">
    <property type="entry name" value="PKD"/>
    <property type="match status" value="2"/>
</dbReference>
<feature type="signal peptide" evidence="1">
    <location>
        <begin position="1"/>
        <end position="20"/>
    </location>
</feature>
<feature type="domain" description="GP-PDE" evidence="3">
    <location>
        <begin position="218"/>
        <end position="327"/>
    </location>
</feature>
<dbReference type="PANTHER" id="PTHR46320:SF1">
    <property type="entry name" value="GLYCEROPHOSPHODIESTER PHOSPHODIESTERASE 1"/>
    <property type="match status" value="1"/>
</dbReference>
<dbReference type="Pfam" id="PF18911">
    <property type="entry name" value="PKD_4"/>
    <property type="match status" value="2"/>
</dbReference>
<comment type="caution">
    <text evidence="4">The sequence shown here is derived from an EMBL/GenBank/DDBJ whole genome shotgun (WGS) entry which is preliminary data.</text>
</comment>
<dbReference type="EMBL" id="BQOL01000001">
    <property type="protein sequence ID" value="GKI18205.1"/>
    <property type="molecule type" value="Genomic_DNA"/>
</dbReference>
<dbReference type="Pfam" id="PF03009">
    <property type="entry name" value="GDPD"/>
    <property type="match status" value="1"/>
</dbReference>
<dbReference type="GO" id="GO:0070291">
    <property type="term" value="P:N-acylethanolamine metabolic process"/>
    <property type="evidence" value="ECO:0007669"/>
    <property type="project" value="TreeGrafter"/>
</dbReference>
<sequence length="473" mass="51334">MRFTNRIILILWAIACGQFAACSDGGTEAPGPENGTQTIVWTPAVPVRDAAVVFSLEGSPDNVRSVLWMFGDGATATSGAGESAEHTYRTAGTYTVRATVTRLHGPMTELSATVAVADTEAAIAVSNDHPARMEQVAFALSRIPGVSGVVWNFGDGSAAQRVTDPTQRVEHRYEADGQYRAGAAISYTDGTTQTLTQTVTVEGASLSHSCLNFDTGKMWIMAHRGNFNNGYDLAPNSMAAFRKCVELGCVDFIETDVQITKDGQVICLHDNYLKRFTDYSSYAGDEGYVINFTREELRKFRLKTTDGKVTGEQIPTLEEVLTELRGKVWFNLDKCGSDDVDIAKVYEVVKRCGCLDRVQFYVGTNSDRAAWLARQEQPGIIAPHANNASALAAMSAFAPVYMIQTSTGYVNSAWISSLNAKGLSVSNLLDDEGAAFRNGNTVTMDGFVAAGLRMIQCDYPALMDEYLRGKGKR</sequence>
<protein>
    <recommendedName>
        <fullName evidence="6">Glycerophosphoryl diester phosphodiesterase</fullName>
    </recommendedName>
</protein>
<dbReference type="GO" id="GO:0005886">
    <property type="term" value="C:plasma membrane"/>
    <property type="evidence" value="ECO:0007669"/>
    <property type="project" value="TreeGrafter"/>
</dbReference>
<keyword evidence="1" id="KW-0732">Signal</keyword>
<dbReference type="CDD" id="cd08566">
    <property type="entry name" value="GDPD_AtGDE_like"/>
    <property type="match status" value="1"/>
</dbReference>
<dbReference type="Proteomes" id="UP001055105">
    <property type="component" value="Unassembled WGS sequence"/>
</dbReference>
<dbReference type="GO" id="GO:0008889">
    <property type="term" value="F:glycerophosphodiester phosphodiesterase activity"/>
    <property type="evidence" value="ECO:0007669"/>
    <property type="project" value="TreeGrafter"/>
</dbReference>
<dbReference type="CDD" id="cd00146">
    <property type="entry name" value="PKD"/>
    <property type="match status" value="1"/>
</dbReference>
<dbReference type="PANTHER" id="PTHR46320">
    <property type="entry name" value="GLYCEROPHOSPHODIESTER PHOSPHODIESTERASE 1"/>
    <property type="match status" value="1"/>
</dbReference>
<dbReference type="SUPFAM" id="SSF51695">
    <property type="entry name" value="PLC-like phosphodiesterases"/>
    <property type="match status" value="1"/>
</dbReference>
<organism evidence="4 5">
    <name type="scientific">Alistipes finegoldii</name>
    <dbReference type="NCBI Taxonomy" id="214856"/>
    <lineage>
        <taxon>Bacteria</taxon>
        <taxon>Pseudomonadati</taxon>
        <taxon>Bacteroidota</taxon>
        <taxon>Bacteroidia</taxon>
        <taxon>Bacteroidales</taxon>
        <taxon>Rikenellaceae</taxon>
        <taxon>Alistipes</taxon>
    </lineage>
</organism>
<dbReference type="Gene3D" id="2.60.40.10">
    <property type="entry name" value="Immunoglobulins"/>
    <property type="match status" value="2"/>
</dbReference>
<evidence type="ECO:0000259" key="3">
    <source>
        <dbReference type="PROSITE" id="PS51704"/>
    </source>
</evidence>
<evidence type="ECO:0000313" key="5">
    <source>
        <dbReference type="Proteomes" id="UP001055105"/>
    </source>
</evidence>
<evidence type="ECO:0000256" key="1">
    <source>
        <dbReference type="SAM" id="SignalP"/>
    </source>
</evidence>
<dbReference type="InterPro" id="IPR013783">
    <property type="entry name" value="Ig-like_fold"/>
</dbReference>
<dbReference type="Gene3D" id="3.20.20.190">
    <property type="entry name" value="Phosphatidylinositol (PI) phosphodiesterase"/>
    <property type="match status" value="1"/>
</dbReference>
<feature type="domain" description="PKD" evidence="2">
    <location>
        <begin position="52"/>
        <end position="123"/>
    </location>
</feature>
<evidence type="ECO:0008006" key="6">
    <source>
        <dbReference type="Google" id="ProtNLM"/>
    </source>
</evidence>
<dbReference type="RefSeq" id="WP_244076233.1">
    <property type="nucleotide sequence ID" value="NZ_AP025581.1"/>
</dbReference>
<proteinExistence type="predicted"/>
<dbReference type="InterPro" id="IPR035986">
    <property type="entry name" value="PKD_dom_sf"/>
</dbReference>
<dbReference type="SUPFAM" id="SSF49299">
    <property type="entry name" value="PKD domain"/>
    <property type="match status" value="2"/>
</dbReference>
<dbReference type="GO" id="GO:0006644">
    <property type="term" value="P:phospholipid metabolic process"/>
    <property type="evidence" value="ECO:0007669"/>
    <property type="project" value="TreeGrafter"/>
</dbReference>
<dbReference type="InterPro" id="IPR022409">
    <property type="entry name" value="PKD/Chitinase_dom"/>
</dbReference>
<gene>
    <name evidence="4" type="ORF">CE91St16_11130</name>
</gene>